<organism evidence="12 13">
    <name type="scientific">Sarcophilus harrisii</name>
    <name type="common">Tasmanian devil</name>
    <name type="synonym">Sarcophilus laniarius</name>
    <dbReference type="NCBI Taxonomy" id="9305"/>
    <lineage>
        <taxon>Eukaryota</taxon>
        <taxon>Metazoa</taxon>
        <taxon>Chordata</taxon>
        <taxon>Craniata</taxon>
        <taxon>Vertebrata</taxon>
        <taxon>Euteleostomi</taxon>
        <taxon>Mammalia</taxon>
        <taxon>Metatheria</taxon>
        <taxon>Dasyuromorphia</taxon>
        <taxon>Dasyuridae</taxon>
        <taxon>Sarcophilus</taxon>
    </lineage>
</organism>
<dbReference type="PANTHER" id="PTHR15001:SF3">
    <property type="entry name" value="BETA-DEFENSIN 123"/>
    <property type="match status" value="1"/>
</dbReference>
<sequence length="89" mass="9973">MKVAFLTSVFLILVQKCWSGKGHCRILCKSDEIFFTRCLNHKKCCLPPEVETIPPMVIDETLLYPSSSPSTYEEQTTMQPQTSSSTSGP</sequence>
<dbReference type="FunCoup" id="A0A7N4PMN7">
    <property type="interactions" value="7"/>
</dbReference>
<comment type="similarity">
    <text evidence="2 9">Belongs to the beta-defensin family.</text>
</comment>
<evidence type="ECO:0000256" key="9">
    <source>
        <dbReference type="RuleBase" id="RU231113"/>
    </source>
</evidence>
<keyword evidence="13" id="KW-1185">Reference proteome</keyword>
<feature type="region of interest" description="Disordered" evidence="10">
    <location>
        <begin position="64"/>
        <end position="89"/>
    </location>
</feature>
<keyword evidence="5 9" id="KW-0732">Signal</keyword>
<protein>
    <recommendedName>
        <fullName evidence="9">Beta-defensin</fullName>
    </recommendedName>
</protein>
<evidence type="ECO:0000259" key="11">
    <source>
        <dbReference type="Pfam" id="PF13841"/>
    </source>
</evidence>
<dbReference type="Proteomes" id="UP000007648">
    <property type="component" value="Unassembled WGS sequence"/>
</dbReference>
<comment type="subcellular location">
    <subcellularLocation>
        <location evidence="1 9">Secreted</location>
    </subcellularLocation>
</comment>
<evidence type="ECO:0000256" key="4">
    <source>
        <dbReference type="ARBA" id="ARBA00022529"/>
    </source>
</evidence>
<feature type="compositionally biased region" description="Polar residues" evidence="10">
    <location>
        <begin position="64"/>
        <end position="74"/>
    </location>
</feature>
<dbReference type="GeneTree" id="ENSGT00980000202696"/>
<name>A0A7N4PMN7_SARHA</name>
<feature type="chain" id="PRO_5029950405" description="Beta-defensin" evidence="9">
    <location>
        <begin position="20"/>
        <end position="89"/>
    </location>
</feature>
<keyword evidence="6 9" id="KW-0211">Defensin</keyword>
<dbReference type="PANTHER" id="PTHR15001">
    <property type="entry name" value="BETA-DEFENSIN 123-RELATED"/>
    <property type="match status" value="1"/>
</dbReference>
<keyword evidence="4 9" id="KW-0929">Antimicrobial</keyword>
<keyword evidence="8" id="KW-1015">Disulfide bond</keyword>
<dbReference type="Ensembl" id="ENSSHAT00000046854.1">
    <property type="protein sequence ID" value="ENSSHAP00000039823.1"/>
    <property type="gene ID" value="ENSSHAG00000028028.1"/>
</dbReference>
<dbReference type="InterPro" id="IPR025933">
    <property type="entry name" value="Beta_defensin_dom"/>
</dbReference>
<accession>A0A7N4PMN7</accession>
<keyword evidence="3 9" id="KW-0964">Secreted</keyword>
<keyword evidence="7 9" id="KW-0044">Antibiotic</keyword>
<reference evidence="12" key="2">
    <citation type="submission" date="2025-08" db="UniProtKB">
        <authorList>
            <consortium name="Ensembl"/>
        </authorList>
    </citation>
    <scope>IDENTIFICATION</scope>
</reference>
<reference evidence="12" key="3">
    <citation type="submission" date="2025-09" db="UniProtKB">
        <authorList>
            <consortium name="Ensembl"/>
        </authorList>
    </citation>
    <scope>IDENTIFICATION</scope>
</reference>
<evidence type="ECO:0000256" key="5">
    <source>
        <dbReference type="ARBA" id="ARBA00022729"/>
    </source>
</evidence>
<evidence type="ECO:0000256" key="2">
    <source>
        <dbReference type="ARBA" id="ARBA00007371"/>
    </source>
</evidence>
<evidence type="ECO:0000256" key="7">
    <source>
        <dbReference type="ARBA" id="ARBA00023022"/>
    </source>
</evidence>
<evidence type="ECO:0000313" key="12">
    <source>
        <dbReference type="Ensembl" id="ENSSHAP00000039823.1"/>
    </source>
</evidence>
<evidence type="ECO:0000256" key="1">
    <source>
        <dbReference type="ARBA" id="ARBA00004613"/>
    </source>
</evidence>
<reference evidence="12 13" key="1">
    <citation type="journal article" date="2011" name="Proc. Natl. Acad. Sci. U.S.A.">
        <title>Genetic diversity and population structure of the endangered marsupial Sarcophilus harrisii (Tasmanian devil).</title>
        <authorList>
            <person name="Miller W."/>
            <person name="Hayes V.M."/>
            <person name="Ratan A."/>
            <person name="Petersen D.C."/>
            <person name="Wittekindt N.E."/>
            <person name="Miller J."/>
            <person name="Walenz B."/>
            <person name="Knight J."/>
            <person name="Qi J."/>
            <person name="Zhao F."/>
            <person name="Wang Q."/>
            <person name="Bedoya-Reina O.C."/>
            <person name="Katiyar N."/>
            <person name="Tomsho L.P."/>
            <person name="Kasson L.M."/>
            <person name="Hardie R.A."/>
            <person name="Woodbridge P."/>
            <person name="Tindall E.A."/>
            <person name="Bertelsen M.F."/>
            <person name="Dixon D."/>
            <person name="Pyecroft S."/>
            <person name="Helgen K.M."/>
            <person name="Lesk A.M."/>
            <person name="Pringle T.H."/>
            <person name="Patterson N."/>
            <person name="Zhang Y."/>
            <person name="Kreiss A."/>
            <person name="Woods G.M."/>
            <person name="Jones M.E."/>
            <person name="Schuster S.C."/>
        </authorList>
    </citation>
    <scope>NUCLEOTIDE SEQUENCE [LARGE SCALE GENOMIC DNA]</scope>
</reference>
<evidence type="ECO:0000313" key="13">
    <source>
        <dbReference type="Proteomes" id="UP000007648"/>
    </source>
</evidence>
<dbReference type="GO" id="GO:0005576">
    <property type="term" value="C:extracellular region"/>
    <property type="evidence" value="ECO:0007669"/>
    <property type="project" value="UniProtKB-SubCell"/>
</dbReference>
<evidence type="ECO:0000256" key="6">
    <source>
        <dbReference type="ARBA" id="ARBA00022940"/>
    </source>
</evidence>
<dbReference type="InParanoid" id="A0A7N4PMN7"/>
<dbReference type="Pfam" id="PF13841">
    <property type="entry name" value="Defensin_beta_2"/>
    <property type="match status" value="1"/>
</dbReference>
<feature type="compositionally biased region" description="Low complexity" evidence="10">
    <location>
        <begin position="75"/>
        <end position="89"/>
    </location>
</feature>
<dbReference type="AlphaFoldDB" id="A0A7N4PMN7"/>
<feature type="domain" description="Beta-defensin" evidence="11">
    <location>
        <begin position="16"/>
        <end position="45"/>
    </location>
</feature>
<dbReference type="GO" id="GO:0042742">
    <property type="term" value="P:defense response to bacterium"/>
    <property type="evidence" value="ECO:0007669"/>
    <property type="project" value="UniProtKB-UniRule"/>
</dbReference>
<evidence type="ECO:0000256" key="8">
    <source>
        <dbReference type="ARBA" id="ARBA00023157"/>
    </source>
</evidence>
<dbReference type="GO" id="GO:0045087">
    <property type="term" value="P:innate immune response"/>
    <property type="evidence" value="ECO:0007669"/>
    <property type="project" value="InterPro"/>
</dbReference>
<evidence type="ECO:0000256" key="3">
    <source>
        <dbReference type="ARBA" id="ARBA00022525"/>
    </source>
</evidence>
<dbReference type="InterPro" id="IPR050544">
    <property type="entry name" value="Beta-defensin"/>
</dbReference>
<proteinExistence type="inferred from homology"/>
<evidence type="ECO:0000256" key="10">
    <source>
        <dbReference type="SAM" id="MobiDB-lite"/>
    </source>
</evidence>
<feature type="signal peptide" evidence="9">
    <location>
        <begin position="1"/>
        <end position="19"/>
    </location>
</feature>
<comment type="function">
    <text evidence="9">Has antibacterial activity.</text>
</comment>